<dbReference type="InterPro" id="IPR020846">
    <property type="entry name" value="MFS_dom"/>
</dbReference>
<dbReference type="GO" id="GO:0005886">
    <property type="term" value="C:plasma membrane"/>
    <property type="evidence" value="ECO:0007669"/>
    <property type="project" value="UniProtKB-SubCell"/>
</dbReference>
<sequence length="405" mass="42485">MIKKNLIPLALGGFGIGMTEFVMMGILPDLATDLHISIAEAGYLISAYALGVVIGAPILAGALAKHAPQRVLIWLMMLFTVFNALSAFSPDFHLLIISRFLAGLPHGAFFGVGAIVASRLAGEGKAAAAVATMFAGLTVANIFGVPVGTYVGHNFSWRITFVIVAVIGLLTVISLKKWVPHIEPNRHSSFRDDLRIFRNPRLWLALAITSIGTGGFFAWFSYIAPLLTDVSMFTPRSIPLIMAVAGVGMTIGVLVGGKLADRVSPIKAITILLSVMTVLLCLNGLLASSQPAMLCLAFATGANALALGPPIQMLLIEHSKDAEMLGSSLGQSGFNIGNATGAFLGGIPLTLGYSYSSPQWVAAGLAISGVILSACMLVKRGARAPNGQHLGESTVSRNPGEPVRR</sequence>
<evidence type="ECO:0000259" key="7">
    <source>
        <dbReference type="PROSITE" id="PS50850"/>
    </source>
</evidence>
<dbReference type="EMBL" id="QYUQ01000002">
    <property type="protein sequence ID" value="RJG02437.1"/>
    <property type="molecule type" value="Genomic_DNA"/>
</dbReference>
<dbReference type="GO" id="GO:0022857">
    <property type="term" value="F:transmembrane transporter activity"/>
    <property type="evidence" value="ECO:0007669"/>
    <property type="project" value="InterPro"/>
</dbReference>
<evidence type="ECO:0000256" key="1">
    <source>
        <dbReference type="ARBA" id="ARBA00004651"/>
    </source>
</evidence>
<dbReference type="Proteomes" id="UP000266327">
    <property type="component" value="Unassembled WGS sequence"/>
</dbReference>
<evidence type="ECO:0000313" key="9">
    <source>
        <dbReference type="Proteomes" id="UP000266327"/>
    </source>
</evidence>
<dbReference type="InterPro" id="IPR050189">
    <property type="entry name" value="MFS_Efflux_Transporters"/>
</dbReference>
<evidence type="ECO:0000256" key="2">
    <source>
        <dbReference type="ARBA" id="ARBA00022475"/>
    </source>
</evidence>
<comment type="caution">
    <text evidence="8">The sequence shown here is derived from an EMBL/GenBank/DDBJ whole genome shotgun (WGS) entry which is preliminary data.</text>
</comment>
<dbReference type="InterPro" id="IPR036259">
    <property type="entry name" value="MFS_trans_sf"/>
</dbReference>
<feature type="transmembrane region" description="Helical" evidence="6">
    <location>
        <begin position="42"/>
        <end position="64"/>
    </location>
</feature>
<feature type="transmembrane region" description="Helical" evidence="6">
    <location>
        <begin position="71"/>
        <end position="88"/>
    </location>
</feature>
<dbReference type="SUPFAM" id="SSF103473">
    <property type="entry name" value="MFS general substrate transporter"/>
    <property type="match status" value="1"/>
</dbReference>
<feature type="transmembrane region" description="Helical" evidence="6">
    <location>
        <begin position="236"/>
        <end position="256"/>
    </location>
</feature>
<feature type="transmembrane region" description="Helical" evidence="6">
    <location>
        <begin position="157"/>
        <end position="179"/>
    </location>
</feature>
<evidence type="ECO:0000256" key="6">
    <source>
        <dbReference type="SAM" id="Phobius"/>
    </source>
</evidence>
<proteinExistence type="predicted"/>
<keyword evidence="4 6" id="KW-1133">Transmembrane helix</keyword>
<dbReference type="AlphaFoldDB" id="A0A3A3G1U2"/>
<dbReference type="InterPro" id="IPR011701">
    <property type="entry name" value="MFS"/>
</dbReference>
<feature type="transmembrane region" description="Helical" evidence="6">
    <location>
        <begin position="94"/>
        <end position="116"/>
    </location>
</feature>
<keyword evidence="9" id="KW-1185">Reference proteome</keyword>
<dbReference type="PANTHER" id="PTHR43124">
    <property type="entry name" value="PURINE EFFLUX PUMP PBUE"/>
    <property type="match status" value="1"/>
</dbReference>
<feature type="transmembrane region" description="Helical" evidence="6">
    <location>
        <begin position="268"/>
        <end position="285"/>
    </location>
</feature>
<feature type="transmembrane region" description="Helical" evidence="6">
    <location>
        <begin position="360"/>
        <end position="378"/>
    </location>
</feature>
<dbReference type="OrthoDB" id="9788453at2"/>
<accession>A0A3A3G1U2</accession>
<dbReference type="Gene3D" id="1.20.1250.20">
    <property type="entry name" value="MFS general substrate transporter like domains"/>
    <property type="match status" value="2"/>
</dbReference>
<dbReference type="Pfam" id="PF07690">
    <property type="entry name" value="MFS_1"/>
    <property type="match status" value="1"/>
</dbReference>
<feature type="domain" description="Major facilitator superfamily (MFS) profile" evidence="7">
    <location>
        <begin position="5"/>
        <end position="381"/>
    </location>
</feature>
<dbReference type="PANTHER" id="PTHR43124:SF6">
    <property type="entry name" value="TRANSPORTER ARAJ-RELATED"/>
    <property type="match status" value="1"/>
</dbReference>
<feature type="transmembrane region" description="Helical" evidence="6">
    <location>
        <begin position="7"/>
        <end position="27"/>
    </location>
</feature>
<keyword evidence="2" id="KW-1003">Cell membrane</keyword>
<feature type="transmembrane region" description="Helical" evidence="6">
    <location>
        <begin position="200"/>
        <end position="224"/>
    </location>
</feature>
<feature type="transmembrane region" description="Helical" evidence="6">
    <location>
        <begin position="128"/>
        <end position="151"/>
    </location>
</feature>
<reference evidence="9" key="1">
    <citation type="submission" date="2018-09" db="EMBL/GenBank/DDBJ databases">
        <authorList>
            <person name="Zhu H."/>
        </authorList>
    </citation>
    <scope>NUCLEOTIDE SEQUENCE [LARGE SCALE GENOMIC DNA]</scope>
    <source>
        <strain evidence="9">K1S02-23</strain>
    </source>
</reference>
<name>A0A3A3G1U2_9BURK</name>
<evidence type="ECO:0000313" key="8">
    <source>
        <dbReference type="EMBL" id="RJG02437.1"/>
    </source>
</evidence>
<evidence type="ECO:0000256" key="5">
    <source>
        <dbReference type="ARBA" id="ARBA00023136"/>
    </source>
</evidence>
<evidence type="ECO:0000256" key="3">
    <source>
        <dbReference type="ARBA" id="ARBA00022692"/>
    </source>
</evidence>
<keyword evidence="3 6" id="KW-0812">Transmembrane</keyword>
<dbReference type="RefSeq" id="WP_119785938.1">
    <property type="nucleotide sequence ID" value="NZ_QYUQ01000002.1"/>
</dbReference>
<dbReference type="CDD" id="cd17324">
    <property type="entry name" value="MFS_NepI_like"/>
    <property type="match status" value="1"/>
</dbReference>
<dbReference type="PROSITE" id="PS50850">
    <property type="entry name" value="MFS"/>
    <property type="match status" value="1"/>
</dbReference>
<organism evidence="8 9">
    <name type="scientific">Noviherbaspirillum sedimenti</name>
    <dbReference type="NCBI Taxonomy" id="2320865"/>
    <lineage>
        <taxon>Bacteria</taxon>
        <taxon>Pseudomonadati</taxon>
        <taxon>Pseudomonadota</taxon>
        <taxon>Betaproteobacteria</taxon>
        <taxon>Burkholderiales</taxon>
        <taxon>Oxalobacteraceae</taxon>
        <taxon>Noviherbaspirillum</taxon>
    </lineage>
</organism>
<evidence type="ECO:0000256" key="4">
    <source>
        <dbReference type="ARBA" id="ARBA00022989"/>
    </source>
</evidence>
<gene>
    <name evidence="8" type="ORF">D3878_13320</name>
</gene>
<protein>
    <submittedName>
        <fullName evidence="8">MFS transporter</fullName>
    </submittedName>
</protein>
<keyword evidence="5 6" id="KW-0472">Membrane</keyword>
<comment type="subcellular location">
    <subcellularLocation>
        <location evidence="1">Cell membrane</location>
        <topology evidence="1">Multi-pass membrane protein</topology>
    </subcellularLocation>
</comment>